<organism evidence="3 4">
    <name type="scientific">Mycetomoellerius zeteki</name>
    <dbReference type="NCBI Taxonomy" id="64791"/>
    <lineage>
        <taxon>Eukaryota</taxon>
        <taxon>Metazoa</taxon>
        <taxon>Ecdysozoa</taxon>
        <taxon>Arthropoda</taxon>
        <taxon>Hexapoda</taxon>
        <taxon>Insecta</taxon>
        <taxon>Pterygota</taxon>
        <taxon>Neoptera</taxon>
        <taxon>Endopterygota</taxon>
        <taxon>Hymenoptera</taxon>
        <taxon>Apocrita</taxon>
        <taxon>Aculeata</taxon>
        <taxon>Formicoidea</taxon>
        <taxon>Formicidae</taxon>
        <taxon>Myrmicinae</taxon>
        <taxon>Mycetomoellerius</taxon>
    </lineage>
</organism>
<dbReference type="InterPro" id="IPR010987">
    <property type="entry name" value="Glutathione-S-Trfase_C-like"/>
</dbReference>
<keyword evidence="3" id="KW-0251">Elongation factor</keyword>
<dbReference type="Proteomes" id="UP000075809">
    <property type="component" value="Unassembled WGS sequence"/>
</dbReference>
<evidence type="ECO:0000313" key="3">
    <source>
        <dbReference type="EMBL" id="KYQ50614.1"/>
    </source>
</evidence>
<dbReference type="InterPro" id="IPR050802">
    <property type="entry name" value="EF-GSTs"/>
</dbReference>
<dbReference type="GO" id="GO:0003746">
    <property type="term" value="F:translation elongation factor activity"/>
    <property type="evidence" value="ECO:0007669"/>
    <property type="project" value="UniProtKB-KW"/>
</dbReference>
<reference evidence="3 4" key="1">
    <citation type="submission" date="2015-09" db="EMBL/GenBank/DDBJ databases">
        <title>Trachymyrmex zeteki WGS genome.</title>
        <authorList>
            <person name="Nygaard S."/>
            <person name="Hu H."/>
            <person name="Boomsma J."/>
            <person name="Zhang G."/>
        </authorList>
    </citation>
    <scope>NUCLEOTIDE SEQUENCE [LARGE SCALE GENOMIC DNA]</scope>
    <source>
        <strain evidence="3">Tzet28-1</strain>
        <tissue evidence="3">Whole body</tissue>
    </source>
</reference>
<proteinExistence type="predicted"/>
<evidence type="ECO:0000256" key="1">
    <source>
        <dbReference type="ARBA" id="ARBA00030426"/>
    </source>
</evidence>
<keyword evidence="3" id="KW-0648">Protein biosynthesis</keyword>
<dbReference type="PROSITE" id="PS50405">
    <property type="entry name" value="GST_CTER"/>
    <property type="match status" value="1"/>
</dbReference>
<dbReference type="STRING" id="64791.A0A151WRY8"/>
<dbReference type="SUPFAM" id="SSF47616">
    <property type="entry name" value="GST C-terminal domain-like"/>
    <property type="match status" value="1"/>
</dbReference>
<dbReference type="CDD" id="cd03181">
    <property type="entry name" value="GST_C_EF1Bgamma_like"/>
    <property type="match status" value="1"/>
</dbReference>
<dbReference type="PANTHER" id="PTHR43986:SF1">
    <property type="entry name" value="ELONGATION FACTOR 1-GAMMA"/>
    <property type="match status" value="1"/>
</dbReference>
<dbReference type="GO" id="GO:0005737">
    <property type="term" value="C:cytoplasm"/>
    <property type="evidence" value="ECO:0007669"/>
    <property type="project" value="TreeGrafter"/>
</dbReference>
<feature type="non-terminal residue" evidence="3">
    <location>
        <position position="1"/>
    </location>
</feature>
<dbReference type="InterPro" id="IPR036282">
    <property type="entry name" value="Glutathione-S-Trfase_C_sf"/>
</dbReference>
<dbReference type="Pfam" id="PF00043">
    <property type="entry name" value="GST_C"/>
    <property type="match status" value="1"/>
</dbReference>
<evidence type="ECO:0000259" key="2">
    <source>
        <dbReference type="PROSITE" id="PS50405"/>
    </source>
</evidence>
<dbReference type="AlphaFoldDB" id="A0A151WRY8"/>
<dbReference type="FunFam" id="1.20.1050.10:FF:000006">
    <property type="entry name" value="Elongation factor 1 gamma"/>
    <property type="match status" value="1"/>
</dbReference>
<accession>A0A151WRY8</accession>
<sequence length="230" mass="26293">YQQLCLFSDKITTNNTHKTSETFRLLNTGSSLKLILYGNVGSIKCYLAQIIAQYSGKCLTIKQVDNKIHSSDIMLETANVTLHDSNAIAFFLSNSQLRRDDDLFASSTVLQWMSYVQNHILPMVSGWVLPSLDVSVLEDTKINIKISKADLLCALRRLDNIMHTRTYLIDERITLADISLFTALLPLYEYVFDPHYRGQYSNITRWFSMILNQPQVKCVVKNFSFCTEAT</sequence>
<dbReference type="PANTHER" id="PTHR43986">
    <property type="entry name" value="ELONGATION FACTOR 1-GAMMA"/>
    <property type="match status" value="1"/>
</dbReference>
<gene>
    <name evidence="3" type="ORF">ALC60_10323</name>
</gene>
<dbReference type="InterPro" id="IPR004046">
    <property type="entry name" value="GST_C"/>
</dbReference>
<feature type="domain" description="GST C-terminal" evidence="2">
    <location>
        <begin position="102"/>
        <end position="229"/>
    </location>
</feature>
<keyword evidence="4" id="KW-1185">Reference proteome</keyword>
<evidence type="ECO:0000313" key="4">
    <source>
        <dbReference type="Proteomes" id="UP000075809"/>
    </source>
</evidence>
<dbReference type="GO" id="GO:0005634">
    <property type="term" value="C:nucleus"/>
    <property type="evidence" value="ECO:0007669"/>
    <property type="project" value="TreeGrafter"/>
</dbReference>
<protein>
    <recommendedName>
        <fullName evidence="1">eEF-1B gamma</fullName>
    </recommendedName>
</protein>
<name>A0A151WRY8_9HYME</name>
<dbReference type="Gene3D" id="1.20.1050.10">
    <property type="match status" value="1"/>
</dbReference>
<dbReference type="EMBL" id="KQ982796">
    <property type="protein sequence ID" value="KYQ50614.1"/>
    <property type="molecule type" value="Genomic_DNA"/>
</dbReference>